<comment type="subcellular location">
    <subcellularLocation>
        <location evidence="1">Membrane</location>
        <topology evidence="1">Multi-pass membrane protein</topology>
    </subcellularLocation>
</comment>
<dbReference type="OrthoDB" id="5977743at2759"/>
<dbReference type="RefSeq" id="XP_021878664.1">
    <property type="nucleotide sequence ID" value="XM_022020958.1"/>
</dbReference>
<evidence type="ECO:0000256" key="2">
    <source>
        <dbReference type="ARBA" id="ARBA00022692"/>
    </source>
</evidence>
<dbReference type="InParanoid" id="A0A1Y2GF29"/>
<evidence type="ECO:0000256" key="1">
    <source>
        <dbReference type="ARBA" id="ARBA00004141"/>
    </source>
</evidence>
<dbReference type="PANTHER" id="PTHR13315:SF4">
    <property type="entry name" value="METALLOPHOSPHOESTERASE, ISOFORM E"/>
    <property type="match status" value="1"/>
</dbReference>
<dbReference type="FunCoup" id="A0A1Y2GF29">
    <property type="interactions" value="234"/>
</dbReference>
<dbReference type="EMBL" id="MCFF01000035">
    <property type="protein sequence ID" value="ORZ09037.1"/>
    <property type="molecule type" value="Genomic_DNA"/>
</dbReference>
<dbReference type="InterPro" id="IPR029052">
    <property type="entry name" value="Metallo-depent_PP-like"/>
</dbReference>
<proteinExistence type="predicted"/>
<dbReference type="GO" id="GO:0005783">
    <property type="term" value="C:endoplasmic reticulum"/>
    <property type="evidence" value="ECO:0007669"/>
    <property type="project" value="TreeGrafter"/>
</dbReference>
<keyword evidence="4" id="KW-0472">Membrane</keyword>
<evidence type="ECO:0000256" key="4">
    <source>
        <dbReference type="ARBA" id="ARBA00023136"/>
    </source>
</evidence>
<comment type="caution">
    <text evidence="6">The sequence shown here is derived from an EMBL/GenBank/DDBJ whole genome shotgun (WGS) entry which is preliminary data.</text>
</comment>
<dbReference type="GeneID" id="33562802"/>
<dbReference type="STRING" id="64571.A0A1Y2GF29"/>
<keyword evidence="7" id="KW-1185">Reference proteome</keyword>
<dbReference type="PANTHER" id="PTHR13315">
    <property type="entry name" value="METALLO PHOSPHOESTERASE RELATED"/>
    <property type="match status" value="1"/>
</dbReference>
<name>A0A1Y2GF29_9FUNG</name>
<dbReference type="Proteomes" id="UP000193648">
    <property type="component" value="Unassembled WGS sequence"/>
</dbReference>
<dbReference type="Pfam" id="PF00149">
    <property type="entry name" value="Metallophos"/>
    <property type="match status" value="1"/>
</dbReference>
<gene>
    <name evidence="6" type="ORF">BCR41DRAFT_309607</name>
</gene>
<feature type="non-terminal residue" evidence="6">
    <location>
        <position position="230"/>
    </location>
</feature>
<dbReference type="GO" id="GO:0016787">
    <property type="term" value="F:hydrolase activity"/>
    <property type="evidence" value="ECO:0007669"/>
    <property type="project" value="InterPro"/>
</dbReference>
<evidence type="ECO:0000259" key="5">
    <source>
        <dbReference type="Pfam" id="PF00149"/>
    </source>
</evidence>
<sequence>MRRSFKRLHASLRPDAVIFLGDLLDGGRTTFGKTFDKNKGRFFERVFITLVRLYVAGNHDVGFGDKLVRPSMVRYKRIFGSVNYEIKIGNHSLVVLDTLALSSELPDIRQESQQFLSQLMNETPTLPRILFTHIPLYRIETTPCGAARETKQLILDRMGEQYQNMIHAPLTQEILQGIQPDMVFSGDDHDWCEVAHAYKNSNVKSRGNSNKHYSYTPEVTLPTFSFAQGI</sequence>
<organism evidence="6 7">
    <name type="scientific">Lobosporangium transversale</name>
    <dbReference type="NCBI Taxonomy" id="64571"/>
    <lineage>
        <taxon>Eukaryota</taxon>
        <taxon>Fungi</taxon>
        <taxon>Fungi incertae sedis</taxon>
        <taxon>Mucoromycota</taxon>
        <taxon>Mortierellomycotina</taxon>
        <taxon>Mortierellomycetes</taxon>
        <taxon>Mortierellales</taxon>
        <taxon>Mortierellaceae</taxon>
        <taxon>Lobosporangium</taxon>
    </lineage>
</organism>
<protein>
    <submittedName>
        <fullName evidence="6">Metallo-dependent phosphatase-like protein</fullName>
    </submittedName>
</protein>
<evidence type="ECO:0000256" key="3">
    <source>
        <dbReference type="ARBA" id="ARBA00022989"/>
    </source>
</evidence>
<evidence type="ECO:0000313" key="7">
    <source>
        <dbReference type="Proteomes" id="UP000193648"/>
    </source>
</evidence>
<accession>A0A1Y2GF29</accession>
<dbReference type="Gene3D" id="3.60.21.10">
    <property type="match status" value="1"/>
</dbReference>
<dbReference type="InterPro" id="IPR004843">
    <property type="entry name" value="Calcineurin-like_PHP"/>
</dbReference>
<dbReference type="SUPFAM" id="SSF56300">
    <property type="entry name" value="Metallo-dependent phosphatases"/>
    <property type="match status" value="1"/>
</dbReference>
<dbReference type="GO" id="GO:0016020">
    <property type="term" value="C:membrane"/>
    <property type="evidence" value="ECO:0007669"/>
    <property type="project" value="UniProtKB-SubCell"/>
</dbReference>
<keyword evidence="3" id="KW-1133">Transmembrane helix</keyword>
<dbReference type="GO" id="GO:0006506">
    <property type="term" value="P:GPI anchor biosynthetic process"/>
    <property type="evidence" value="ECO:0007669"/>
    <property type="project" value="InterPro"/>
</dbReference>
<feature type="domain" description="Calcineurin-like phosphoesterase" evidence="5">
    <location>
        <begin position="5"/>
        <end position="189"/>
    </location>
</feature>
<reference evidence="6 7" key="1">
    <citation type="submission" date="2016-07" db="EMBL/GenBank/DDBJ databases">
        <title>Pervasive Adenine N6-methylation of Active Genes in Fungi.</title>
        <authorList>
            <consortium name="DOE Joint Genome Institute"/>
            <person name="Mondo S.J."/>
            <person name="Dannebaum R.O."/>
            <person name="Kuo R.C."/>
            <person name="Labutti K."/>
            <person name="Haridas S."/>
            <person name="Kuo A."/>
            <person name="Salamov A."/>
            <person name="Ahrendt S.R."/>
            <person name="Lipzen A."/>
            <person name="Sullivan W."/>
            <person name="Andreopoulos W.B."/>
            <person name="Clum A."/>
            <person name="Lindquist E."/>
            <person name="Daum C."/>
            <person name="Ramamoorthy G.K."/>
            <person name="Gryganskyi A."/>
            <person name="Culley D."/>
            <person name="Magnuson J.K."/>
            <person name="James T.Y."/>
            <person name="O'Malley M.A."/>
            <person name="Stajich J.E."/>
            <person name="Spatafora J.W."/>
            <person name="Visel A."/>
            <person name="Grigoriev I.V."/>
        </authorList>
    </citation>
    <scope>NUCLEOTIDE SEQUENCE [LARGE SCALE GENOMIC DNA]</scope>
    <source>
        <strain evidence="6 7">NRRL 3116</strain>
    </source>
</reference>
<evidence type="ECO:0000313" key="6">
    <source>
        <dbReference type="EMBL" id="ORZ09037.1"/>
    </source>
</evidence>
<dbReference type="InterPro" id="IPR033308">
    <property type="entry name" value="PGAP5/Cdc1/Ted1"/>
</dbReference>
<dbReference type="AlphaFoldDB" id="A0A1Y2GF29"/>
<keyword evidence="2" id="KW-0812">Transmembrane</keyword>